<evidence type="ECO:0000256" key="2">
    <source>
        <dbReference type="ARBA" id="ARBA00012962"/>
    </source>
</evidence>
<evidence type="ECO:0000313" key="10">
    <source>
        <dbReference type="EMBL" id="KNZ70679.1"/>
    </source>
</evidence>
<dbReference type="UniPathway" id="UPA00053">
    <property type="reaction ID" value="UER00087"/>
</dbReference>
<evidence type="ECO:0000259" key="8">
    <source>
        <dbReference type="Pfam" id="PF08501"/>
    </source>
</evidence>
<dbReference type="SUPFAM" id="SSF51735">
    <property type="entry name" value="NAD(P)-binding Rossmann-fold domains"/>
    <property type="match status" value="1"/>
</dbReference>
<keyword evidence="6 7" id="KW-0057">Aromatic amino acid biosynthesis</keyword>
<evidence type="ECO:0000256" key="3">
    <source>
        <dbReference type="ARBA" id="ARBA00022605"/>
    </source>
</evidence>
<dbReference type="NCBIfam" id="NF001314">
    <property type="entry name" value="PRK00258.2-2"/>
    <property type="match status" value="1"/>
</dbReference>
<evidence type="ECO:0000256" key="5">
    <source>
        <dbReference type="ARBA" id="ARBA00023002"/>
    </source>
</evidence>
<dbReference type="EC" id="1.1.1.25" evidence="2 7"/>
<feature type="binding site" evidence="7">
    <location>
        <position position="112"/>
    </location>
    <ligand>
        <name>shikimate</name>
        <dbReference type="ChEBI" id="CHEBI:36208"/>
    </ligand>
</feature>
<dbReference type="NCBIfam" id="TIGR00507">
    <property type="entry name" value="aroE"/>
    <property type="match status" value="1"/>
</dbReference>
<feature type="binding site" evidence="7">
    <location>
        <begin position="136"/>
        <end position="140"/>
    </location>
    <ligand>
        <name>NADP(+)</name>
        <dbReference type="ChEBI" id="CHEBI:58349"/>
    </ligand>
</feature>
<dbReference type="GO" id="GO:0009073">
    <property type="term" value="P:aromatic amino acid family biosynthetic process"/>
    <property type="evidence" value="ECO:0007669"/>
    <property type="project" value="UniProtKB-KW"/>
</dbReference>
<dbReference type="InterPro" id="IPR013708">
    <property type="entry name" value="Shikimate_DH-bd_N"/>
</dbReference>
<dbReference type="RefSeq" id="WP_052216611.1">
    <property type="nucleotide sequence ID" value="NZ_LGTE01000002.1"/>
</dbReference>
<feature type="binding site" evidence="7">
    <location>
        <position position="264"/>
    </location>
    <ligand>
        <name>shikimate</name>
        <dbReference type="ChEBI" id="CHEBI:36208"/>
    </ligand>
</feature>
<dbReference type="GO" id="GO:0004764">
    <property type="term" value="F:shikimate 3-dehydrogenase (NADP+) activity"/>
    <property type="evidence" value="ECO:0007669"/>
    <property type="project" value="UniProtKB-UniRule"/>
</dbReference>
<dbReference type="InterPro" id="IPR046346">
    <property type="entry name" value="Aminoacid_DH-like_N_sf"/>
</dbReference>
<dbReference type="GO" id="GO:0019632">
    <property type="term" value="P:shikimate metabolic process"/>
    <property type="evidence" value="ECO:0007669"/>
    <property type="project" value="InterPro"/>
</dbReference>
<evidence type="ECO:0000256" key="4">
    <source>
        <dbReference type="ARBA" id="ARBA00022857"/>
    </source>
</evidence>
<keyword evidence="4 7" id="KW-0521">NADP</keyword>
<feature type="binding site" evidence="7">
    <location>
        <position position="257"/>
    </location>
    <ligand>
        <name>NADP(+)</name>
        <dbReference type="ChEBI" id="CHEBI:58349"/>
    </ligand>
</feature>
<comment type="catalytic activity">
    <reaction evidence="7">
        <text>shikimate + NADP(+) = 3-dehydroshikimate + NADPH + H(+)</text>
        <dbReference type="Rhea" id="RHEA:17737"/>
        <dbReference type="ChEBI" id="CHEBI:15378"/>
        <dbReference type="ChEBI" id="CHEBI:16630"/>
        <dbReference type="ChEBI" id="CHEBI:36208"/>
        <dbReference type="ChEBI" id="CHEBI:57783"/>
        <dbReference type="ChEBI" id="CHEBI:58349"/>
        <dbReference type="EC" id="1.1.1.25"/>
    </reaction>
</comment>
<feature type="binding site" evidence="7">
    <location>
        <position position="88"/>
    </location>
    <ligand>
        <name>NADP(+)</name>
        <dbReference type="ChEBI" id="CHEBI:58349"/>
    </ligand>
</feature>
<comment type="subunit">
    <text evidence="7">Homodimer.</text>
</comment>
<evidence type="ECO:0000313" key="11">
    <source>
        <dbReference type="Proteomes" id="UP000037175"/>
    </source>
</evidence>
<dbReference type="HAMAP" id="MF_00222">
    <property type="entry name" value="Shikimate_DH_AroE"/>
    <property type="match status" value="1"/>
</dbReference>
<dbReference type="GO" id="GO:0008652">
    <property type="term" value="P:amino acid biosynthetic process"/>
    <property type="evidence" value="ECO:0007669"/>
    <property type="project" value="UniProtKB-KW"/>
</dbReference>
<feature type="domain" description="Shikimate dehydrogenase substrate binding N-terminal" evidence="8">
    <location>
        <begin position="17"/>
        <end position="99"/>
    </location>
</feature>
<dbReference type="FunFam" id="3.40.50.10860:FF:000004">
    <property type="entry name" value="Quinate/shikimate dehydrogenase"/>
    <property type="match status" value="1"/>
</dbReference>
<dbReference type="PATRIC" id="fig|281456.6.peg.374"/>
<feature type="domain" description="SDH C-terminal" evidence="9">
    <location>
        <begin position="257"/>
        <end position="287"/>
    </location>
</feature>
<dbReference type="InterPro" id="IPR011342">
    <property type="entry name" value="Shikimate_DH"/>
</dbReference>
<feature type="active site" description="Proton acceptor" evidence="7">
    <location>
        <position position="76"/>
    </location>
</feature>
<feature type="binding site" evidence="7">
    <location>
        <position position="234"/>
    </location>
    <ligand>
        <name>NADP(+)</name>
        <dbReference type="ChEBI" id="CHEBI:58349"/>
    </ligand>
</feature>
<accession>A0A0L6W6E0</accession>
<organism evidence="10 11">
    <name type="scientific">Thermincola ferriacetica</name>
    <dbReference type="NCBI Taxonomy" id="281456"/>
    <lineage>
        <taxon>Bacteria</taxon>
        <taxon>Bacillati</taxon>
        <taxon>Bacillota</taxon>
        <taxon>Clostridia</taxon>
        <taxon>Eubacteriales</taxon>
        <taxon>Thermincolaceae</taxon>
        <taxon>Thermincola</taxon>
    </lineage>
</organism>
<dbReference type="PANTHER" id="PTHR21089:SF1">
    <property type="entry name" value="BIFUNCTIONAL 3-DEHYDROQUINATE DEHYDRATASE_SHIKIMATE DEHYDROGENASE, CHLOROPLASTIC"/>
    <property type="match status" value="1"/>
</dbReference>
<feature type="binding site" evidence="7">
    <location>
        <begin position="25"/>
        <end position="27"/>
    </location>
    <ligand>
        <name>shikimate</name>
        <dbReference type="ChEBI" id="CHEBI:36208"/>
    </ligand>
</feature>
<dbReference type="InterPro" id="IPR036291">
    <property type="entry name" value="NAD(P)-bd_dom_sf"/>
</dbReference>
<keyword evidence="11" id="KW-1185">Reference proteome</keyword>
<dbReference type="EMBL" id="LGTE01000002">
    <property type="protein sequence ID" value="KNZ70679.1"/>
    <property type="molecule type" value="Genomic_DNA"/>
</dbReference>
<evidence type="ECO:0000256" key="7">
    <source>
        <dbReference type="HAMAP-Rule" id="MF_00222"/>
    </source>
</evidence>
<dbReference type="Pfam" id="PF08501">
    <property type="entry name" value="Shikimate_dh_N"/>
    <property type="match status" value="1"/>
</dbReference>
<dbReference type="Pfam" id="PF18317">
    <property type="entry name" value="SDH_C"/>
    <property type="match status" value="1"/>
</dbReference>
<dbReference type="SUPFAM" id="SSF53223">
    <property type="entry name" value="Aminoacid dehydrogenase-like, N-terminal domain"/>
    <property type="match status" value="1"/>
</dbReference>
<feature type="binding site" evidence="7">
    <location>
        <position position="72"/>
    </location>
    <ligand>
        <name>shikimate</name>
        <dbReference type="ChEBI" id="CHEBI:36208"/>
    </ligand>
</feature>
<dbReference type="InterPro" id="IPR022893">
    <property type="entry name" value="Shikimate_DH_fam"/>
</dbReference>
<dbReference type="GO" id="GO:0009423">
    <property type="term" value="P:chorismate biosynthetic process"/>
    <property type="evidence" value="ECO:0007669"/>
    <property type="project" value="UniProtKB-UniRule"/>
</dbReference>
<comment type="similarity">
    <text evidence="7">Belongs to the shikimate dehydrogenase family.</text>
</comment>
<keyword evidence="5 7" id="KW-0560">Oxidoreductase</keyword>
<comment type="caution">
    <text evidence="7">Lacks conserved residue(s) required for the propagation of feature annotation.</text>
</comment>
<comment type="pathway">
    <text evidence="1 7">Metabolic intermediate biosynthesis; chorismate biosynthesis; chorismate from D-erythrose 4-phosphate and phosphoenolpyruvate: step 4/7.</text>
</comment>
<dbReference type="PANTHER" id="PTHR21089">
    <property type="entry name" value="SHIKIMATE DEHYDROGENASE"/>
    <property type="match status" value="1"/>
</dbReference>
<reference evidence="11" key="1">
    <citation type="submission" date="2015-07" db="EMBL/GenBank/DDBJ databases">
        <title>Complete Genome of Thermincola ferriacetica strain Z-0001T.</title>
        <authorList>
            <person name="Lusk B."/>
            <person name="Badalamenti J.P."/>
            <person name="Parameswaran P."/>
            <person name="Bond D.R."/>
            <person name="Torres C.I."/>
        </authorList>
    </citation>
    <scope>NUCLEOTIDE SEQUENCE [LARGE SCALE GENOMIC DNA]</scope>
    <source>
        <strain evidence="11">Z-0001</strain>
    </source>
</reference>
<proteinExistence type="inferred from homology"/>
<gene>
    <name evidence="7" type="primary">aroE</name>
    <name evidence="10" type="ORF">Tfer_0357</name>
</gene>
<dbReference type="AlphaFoldDB" id="A0A0L6W6E0"/>
<feature type="binding site" evidence="7">
    <location>
        <position position="97"/>
    </location>
    <ligand>
        <name>shikimate</name>
        <dbReference type="ChEBI" id="CHEBI:36208"/>
    </ligand>
</feature>
<dbReference type="Gene3D" id="3.40.50.10860">
    <property type="entry name" value="Leucine Dehydrogenase, chain A, domain 1"/>
    <property type="match status" value="1"/>
</dbReference>
<dbReference type="InterPro" id="IPR041121">
    <property type="entry name" value="SDH_C"/>
</dbReference>
<evidence type="ECO:0000256" key="6">
    <source>
        <dbReference type="ARBA" id="ARBA00023141"/>
    </source>
</evidence>
<comment type="caution">
    <text evidence="10">The sequence shown here is derived from an EMBL/GenBank/DDBJ whole genome shotgun (WGS) entry which is preliminary data.</text>
</comment>
<protein>
    <recommendedName>
        <fullName evidence="2 7">Shikimate dehydrogenase (NADP(+))</fullName>
        <shortName evidence="7">SDH</shortName>
        <ecNumber evidence="2 7">1.1.1.25</ecNumber>
    </recommendedName>
</protein>
<evidence type="ECO:0000259" key="9">
    <source>
        <dbReference type="Pfam" id="PF18317"/>
    </source>
</evidence>
<dbReference type="GO" id="GO:0050661">
    <property type="term" value="F:NADP binding"/>
    <property type="evidence" value="ECO:0007669"/>
    <property type="project" value="InterPro"/>
</dbReference>
<dbReference type="Proteomes" id="UP000037175">
    <property type="component" value="Unassembled WGS sequence"/>
</dbReference>
<keyword evidence="3 7" id="KW-0028">Amino-acid biosynthesis</keyword>
<dbReference type="NCBIfam" id="NF001319">
    <property type="entry name" value="PRK00258.3-3"/>
    <property type="match status" value="1"/>
</dbReference>
<comment type="function">
    <text evidence="7">Involved in the biosynthesis of the chorismate, which leads to the biosynthesis of aromatic amino acids. Catalyzes the reversible NADPH linked reduction of 3-dehydroshikimate (DHSA) to yield shikimate (SA).</text>
</comment>
<dbReference type="CDD" id="cd01065">
    <property type="entry name" value="NAD_bind_Shikimate_DH"/>
    <property type="match status" value="1"/>
</dbReference>
<evidence type="ECO:0000256" key="1">
    <source>
        <dbReference type="ARBA" id="ARBA00004871"/>
    </source>
</evidence>
<dbReference type="Gene3D" id="3.40.50.720">
    <property type="entry name" value="NAD(P)-binding Rossmann-like Domain"/>
    <property type="match status" value="1"/>
</dbReference>
<sequence>MSKKVQRITGKTGVIGIFGFPVEHSFSPVMHNAAFQAGGLDYVYVPFEVPPERLAEAVSAIRALKLRGVNVTIPHKERVVQYLDSLSEEARLIGAVNTIVRSGDELKGYNTDAAGFLRSLEEKKVAVQGANVLLLGAGGAARAVAVQLALAGARRVGIVVRNSGWSKAEGIAEIVAGHSCAKSTVALFENAQDLIAEKGNIIINCTPVGMHPNVMEMPPFKLDTIPADSVVCDLIYNPAETLFLKTAKARGLKTVSGSGMLLYQGTLAYELWTRQQAPVDIMRTALEEALQRC</sequence>
<name>A0A0L6W6E0_9FIRM</name>
<feature type="binding site" evidence="7">
    <location>
        <position position="236"/>
    </location>
    <ligand>
        <name>shikimate</name>
        <dbReference type="ChEBI" id="CHEBI:36208"/>
    </ligand>
</feature>